<protein>
    <submittedName>
        <fullName evidence="3">Enoyl-CoA hydratase</fullName>
        <ecNumber evidence="3">4.2.1.17</ecNumber>
    </submittedName>
</protein>
<gene>
    <name evidence="3" type="ORF">E3W66_02240</name>
</gene>
<dbReference type="Gene3D" id="3.90.226.10">
    <property type="entry name" value="2-enoyl-CoA Hydratase, Chain A, domain 1"/>
    <property type="match status" value="1"/>
</dbReference>
<sequence>MHNSFSDCPDSLLELANVRVEQKSHVIRITIDRSDRLNALDPATHAEMAMALDYYQANDELWVAIVTAQGDKAFCVGSDIGVISKAQKEEDYTLPETGYGGLTSRSCSKPVIVAVNGLALGGGFEIVLAADVVIAAEHAKFGLPEPKIGAAAVGGGVHRLARRLPRAQAMQLLLTGDSIDAATAMEWGLVNAVVAAEQLQSEALIWAERILQCAPLSLQATKELFDVGLQCSDEQRAIAQQQQGHYPLLYKMQRSADTQEGLQAFVEKRKPHWRGI</sequence>
<dbReference type="EC" id="4.2.1.17" evidence="3"/>
<evidence type="ECO:0000313" key="3">
    <source>
        <dbReference type="EMBL" id="TFH69334.1"/>
    </source>
</evidence>
<keyword evidence="4" id="KW-1185">Reference proteome</keyword>
<dbReference type="PANTHER" id="PTHR11941:SF54">
    <property type="entry name" value="ENOYL-COA HYDRATASE, MITOCHONDRIAL"/>
    <property type="match status" value="1"/>
</dbReference>
<dbReference type="EMBL" id="SPIA01000001">
    <property type="protein sequence ID" value="TFH69334.1"/>
    <property type="molecule type" value="Genomic_DNA"/>
</dbReference>
<dbReference type="PANTHER" id="PTHR11941">
    <property type="entry name" value="ENOYL-COA HYDRATASE-RELATED"/>
    <property type="match status" value="1"/>
</dbReference>
<dbReference type="Proteomes" id="UP000298133">
    <property type="component" value="Unassembled WGS sequence"/>
</dbReference>
<evidence type="ECO:0000313" key="4">
    <source>
        <dbReference type="Proteomes" id="UP000298133"/>
    </source>
</evidence>
<dbReference type="GO" id="GO:0004300">
    <property type="term" value="F:enoyl-CoA hydratase activity"/>
    <property type="evidence" value="ECO:0007669"/>
    <property type="project" value="UniProtKB-EC"/>
</dbReference>
<dbReference type="OrthoDB" id="9775794at2"/>
<dbReference type="Pfam" id="PF00378">
    <property type="entry name" value="ECH_1"/>
    <property type="match status" value="1"/>
</dbReference>
<dbReference type="InterPro" id="IPR001753">
    <property type="entry name" value="Enoyl-CoA_hydra/iso"/>
</dbReference>
<evidence type="ECO:0000256" key="2">
    <source>
        <dbReference type="ARBA" id="ARBA00023239"/>
    </source>
</evidence>
<comment type="similarity">
    <text evidence="1">Belongs to the enoyl-CoA hydratase/isomerase family.</text>
</comment>
<reference evidence="3 4" key="1">
    <citation type="submission" date="2019-03" db="EMBL/GenBank/DDBJ databases">
        <title>Draft genome of Gammaproteobacteria bacterium LSUCC0057, a member of the SAR92 clade.</title>
        <authorList>
            <person name="Lanclos V.C."/>
            <person name="Doiron C."/>
            <person name="Henson M.W."/>
            <person name="Thrash J.C."/>
        </authorList>
    </citation>
    <scope>NUCLEOTIDE SEQUENCE [LARGE SCALE GENOMIC DNA]</scope>
    <source>
        <strain evidence="3 4">LSUCC0057</strain>
    </source>
</reference>
<dbReference type="InterPro" id="IPR014748">
    <property type="entry name" value="Enoyl-CoA_hydra_C"/>
</dbReference>
<comment type="caution">
    <text evidence="3">The sequence shown here is derived from an EMBL/GenBank/DDBJ whole genome shotgun (WGS) entry which is preliminary data.</text>
</comment>
<dbReference type="InterPro" id="IPR029045">
    <property type="entry name" value="ClpP/crotonase-like_dom_sf"/>
</dbReference>
<accession>A0A4Y8UNR7</accession>
<dbReference type="CDD" id="cd06558">
    <property type="entry name" value="crotonase-like"/>
    <property type="match status" value="1"/>
</dbReference>
<name>A0A4Y8UNR7_9GAMM</name>
<dbReference type="AlphaFoldDB" id="A0A4Y8UNR7"/>
<organism evidence="3 4">
    <name type="scientific">Gammaproteobacteria bacterium LSUCC0057</name>
    <dbReference type="NCBI Taxonomy" id="2559237"/>
    <lineage>
        <taxon>Bacteria</taxon>
        <taxon>Pseudomonadati</taxon>
        <taxon>Pseudomonadota</taxon>
        <taxon>Gammaproteobacteria</taxon>
        <taxon>Cellvibrionales</taxon>
        <taxon>Porticoccaceae</taxon>
        <taxon>SAR92 clade</taxon>
    </lineage>
</organism>
<keyword evidence="2 3" id="KW-0456">Lyase</keyword>
<evidence type="ECO:0000256" key="1">
    <source>
        <dbReference type="ARBA" id="ARBA00005254"/>
    </source>
</evidence>
<proteinExistence type="inferred from homology"/>
<dbReference type="GO" id="GO:0006635">
    <property type="term" value="P:fatty acid beta-oxidation"/>
    <property type="evidence" value="ECO:0007669"/>
    <property type="project" value="TreeGrafter"/>
</dbReference>
<dbReference type="Gene3D" id="1.10.12.10">
    <property type="entry name" value="Lyase 2-enoyl-coa Hydratase, Chain A, domain 2"/>
    <property type="match status" value="1"/>
</dbReference>
<dbReference type="SUPFAM" id="SSF52096">
    <property type="entry name" value="ClpP/crotonase"/>
    <property type="match status" value="1"/>
</dbReference>